<sequence length="63" mass="6917">MSKMSELDAKLRYLGIDPESVDLNELEGDDCILFDGGACSEFGEVSEAFCDKCSFRFALGDIL</sequence>
<protein>
    <submittedName>
        <fullName evidence="1">Uncharacterized protein</fullName>
    </submittedName>
</protein>
<accession>A0A6H1ZH61</accession>
<evidence type="ECO:0000313" key="4">
    <source>
        <dbReference type="EMBL" id="QJH96899.1"/>
    </source>
</evidence>
<name>A0A6H1ZH61_9ZZZZ</name>
<evidence type="ECO:0000313" key="2">
    <source>
        <dbReference type="EMBL" id="QJA78090.1"/>
    </source>
</evidence>
<dbReference type="EMBL" id="MT143472">
    <property type="protein sequence ID" value="QJA97206.1"/>
    <property type="molecule type" value="Genomic_DNA"/>
</dbReference>
<proteinExistence type="predicted"/>
<dbReference type="EMBL" id="MT142320">
    <property type="protein sequence ID" value="QJA78090.1"/>
    <property type="molecule type" value="Genomic_DNA"/>
</dbReference>
<dbReference type="AlphaFoldDB" id="A0A6H1ZH61"/>
<evidence type="ECO:0000313" key="1">
    <source>
        <dbReference type="EMBL" id="QJA46812.1"/>
    </source>
</evidence>
<dbReference type="EMBL" id="MT144666">
    <property type="protein sequence ID" value="QJH96899.1"/>
    <property type="molecule type" value="Genomic_DNA"/>
</dbReference>
<evidence type="ECO:0000313" key="3">
    <source>
        <dbReference type="EMBL" id="QJA97206.1"/>
    </source>
</evidence>
<dbReference type="EMBL" id="MT144022">
    <property type="protein sequence ID" value="QJA46812.1"/>
    <property type="molecule type" value="Genomic_DNA"/>
</dbReference>
<reference evidence="1" key="1">
    <citation type="submission" date="2020-03" db="EMBL/GenBank/DDBJ databases">
        <title>The deep terrestrial virosphere.</title>
        <authorList>
            <person name="Holmfeldt K."/>
            <person name="Nilsson E."/>
            <person name="Simone D."/>
            <person name="Lopez-Fernandez M."/>
            <person name="Wu X."/>
            <person name="de Brujin I."/>
            <person name="Lundin D."/>
            <person name="Andersson A."/>
            <person name="Bertilsson S."/>
            <person name="Dopson M."/>
        </authorList>
    </citation>
    <scope>NUCLEOTIDE SEQUENCE</scope>
    <source>
        <strain evidence="2">MM415A01139</strain>
        <strain evidence="3">MM415B06510</strain>
        <strain evidence="1">TM448A00527</strain>
        <strain evidence="4">TM448B00869</strain>
    </source>
</reference>
<organism evidence="1">
    <name type="scientific">viral metagenome</name>
    <dbReference type="NCBI Taxonomy" id="1070528"/>
    <lineage>
        <taxon>unclassified sequences</taxon>
        <taxon>metagenomes</taxon>
        <taxon>organismal metagenomes</taxon>
    </lineage>
</organism>
<gene>
    <name evidence="2" type="ORF">MM415A01139_0008</name>
    <name evidence="3" type="ORF">MM415B06510_0007</name>
    <name evidence="1" type="ORF">TM448A00527_0018</name>
    <name evidence="4" type="ORF">TM448B00869_0025</name>
</gene>